<organism evidence="2 3">
    <name type="scientific">Fusarium equiseti</name>
    <name type="common">Fusarium scirpi</name>
    <dbReference type="NCBI Taxonomy" id="61235"/>
    <lineage>
        <taxon>Eukaryota</taxon>
        <taxon>Fungi</taxon>
        <taxon>Dikarya</taxon>
        <taxon>Ascomycota</taxon>
        <taxon>Pezizomycotina</taxon>
        <taxon>Sordariomycetes</taxon>
        <taxon>Hypocreomycetidae</taxon>
        <taxon>Hypocreales</taxon>
        <taxon>Nectriaceae</taxon>
        <taxon>Fusarium</taxon>
        <taxon>Fusarium incarnatum-equiseti species complex</taxon>
    </lineage>
</organism>
<feature type="region of interest" description="Disordered" evidence="1">
    <location>
        <begin position="1"/>
        <end position="25"/>
    </location>
</feature>
<feature type="compositionally biased region" description="Acidic residues" evidence="1">
    <location>
        <begin position="193"/>
        <end position="202"/>
    </location>
</feature>
<proteinExistence type="predicted"/>
<protein>
    <submittedName>
        <fullName evidence="2">Uncharacterized protein</fullName>
    </submittedName>
</protein>
<evidence type="ECO:0000256" key="1">
    <source>
        <dbReference type="SAM" id="MobiDB-lite"/>
    </source>
</evidence>
<comment type="caution">
    <text evidence="2">The sequence shown here is derived from an EMBL/GenBank/DDBJ whole genome shotgun (WGS) entry which is preliminary data.</text>
</comment>
<feature type="compositionally biased region" description="Acidic residues" evidence="1">
    <location>
        <begin position="210"/>
        <end position="243"/>
    </location>
</feature>
<accession>A0ABQ8RJI2</accession>
<name>A0ABQ8RJI2_FUSEQ</name>
<sequence length="259" mass="29559">MSQDSDFDSDGSISSSSTDSDEDPLGEYVEGRICHFLGHLEAIPINREGTLLQVHHAWIRVTDPTDSEFSVLNSNPHGPKFDFCYKLPGPGNNWLARTTNGSDGTTELFETVQKHSIKGYKLHVYECVHQRASSWIIESYLKETKMKRVPEGNSLAWTLQQRLRFEIGDAYGRHPWNGPSKYNERAREIWALDGDEYDDEDERLDRGENLEEDEDEDYEVEDDEEAEDDEESDDEGEDEDGDGESVPTFGAIWQSHMDA</sequence>
<feature type="region of interest" description="Disordered" evidence="1">
    <location>
        <begin position="193"/>
        <end position="259"/>
    </location>
</feature>
<dbReference type="Proteomes" id="UP001152024">
    <property type="component" value="Unassembled WGS sequence"/>
</dbReference>
<keyword evidence="3" id="KW-1185">Reference proteome</keyword>
<gene>
    <name evidence="2" type="ORF">NW768_004102</name>
</gene>
<evidence type="ECO:0000313" key="2">
    <source>
        <dbReference type="EMBL" id="KAJ4136488.1"/>
    </source>
</evidence>
<reference evidence="2" key="1">
    <citation type="submission" date="2022-09" db="EMBL/GenBank/DDBJ databases">
        <title>Fusarium specimens isolated from Avocado Roots.</title>
        <authorList>
            <person name="Stajich J."/>
            <person name="Roper C."/>
            <person name="Heimlech-Rivalta G."/>
        </authorList>
    </citation>
    <scope>NUCLEOTIDE SEQUENCE</scope>
    <source>
        <strain evidence="2">CF00095</strain>
    </source>
</reference>
<dbReference type="EMBL" id="JAOQBH010000005">
    <property type="protein sequence ID" value="KAJ4136488.1"/>
    <property type="molecule type" value="Genomic_DNA"/>
</dbReference>
<evidence type="ECO:0000313" key="3">
    <source>
        <dbReference type="Proteomes" id="UP001152024"/>
    </source>
</evidence>